<dbReference type="Pfam" id="PF01370">
    <property type="entry name" value="Epimerase"/>
    <property type="match status" value="1"/>
</dbReference>
<evidence type="ECO:0000313" key="2">
    <source>
        <dbReference type="EMBL" id="SHO52483.1"/>
    </source>
</evidence>
<feature type="domain" description="NAD-dependent epimerase/dehydratase" evidence="1">
    <location>
        <begin position="3"/>
        <end position="223"/>
    </location>
</feature>
<dbReference type="InterPro" id="IPR051783">
    <property type="entry name" value="NAD(P)-dependent_oxidoreduct"/>
</dbReference>
<sequence length="337" mass="37891">MKVFMIGGTGLLGLEGAKELIRRGHEVSSIALPPIPEGVSLPPGMKLFFGNYMELTDEEIRNFMKGCEGFVFAAGVDERVEGPAPIYDTFYRYNIKPLERLLRIAKEVGVKHAVVLGSFFAYFNRIWKGQKLYDTHPYIRSRVDQANMALSFADENMDVSVLELPYIFGTQPGRKPVWVFLIEQISKMKGSTFYPKGGTAMVTVRQVGQCIAGALERGKGGKNYPVGYFNLTWKEMLTIMHKHMGTPDKRIITIPKFLYRLGMRSIINEYKEKGIEPGLDPIGLVEIMTNRAFIDKKIIVEEMGVKGDDIDKAIGESVRLCMEVLDGKQKTISMKGE</sequence>
<dbReference type="InterPro" id="IPR001509">
    <property type="entry name" value="Epimerase_deHydtase"/>
</dbReference>
<dbReference type="EMBL" id="FRFD01000011">
    <property type="protein sequence ID" value="SHO52483.1"/>
    <property type="molecule type" value="Genomic_DNA"/>
</dbReference>
<dbReference type="InterPro" id="IPR036291">
    <property type="entry name" value="NAD(P)-bd_dom_sf"/>
</dbReference>
<organism evidence="2 3">
    <name type="scientific">Anaerocolumna xylanovorans DSM 12503</name>
    <dbReference type="NCBI Taxonomy" id="1121345"/>
    <lineage>
        <taxon>Bacteria</taxon>
        <taxon>Bacillati</taxon>
        <taxon>Bacillota</taxon>
        <taxon>Clostridia</taxon>
        <taxon>Lachnospirales</taxon>
        <taxon>Lachnospiraceae</taxon>
        <taxon>Anaerocolumna</taxon>
    </lineage>
</organism>
<dbReference type="Gene3D" id="3.40.50.720">
    <property type="entry name" value="NAD(P)-binding Rossmann-like Domain"/>
    <property type="match status" value="1"/>
</dbReference>
<proteinExistence type="predicted"/>
<protein>
    <submittedName>
        <fullName evidence="2">Nucleoside-diphosphate-sugar epimerase</fullName>
    </submittedName>
</protein>
<dbReference type="RefSeq" id="WP_073590318.1">
    <property type="nucleotide sequence ID" value="NZ_FRFD01000011.1"/>
</dbReference>
<dbReference type="AlphaFoldDB" id="A0A1M7YIP8"/>
<reference evidence="2 3" key="1">
    <citation type="submission" date="2016-12" db="EMBL/GenBank/DDBJ databases">
        <authorList>
            <person name="Song W.-J."/>
            <person name="Kurnit D.M."/>
        </authorList>
    </citation>
    <scope>NUCLEOTIDE SEQUENCE [LARGE SCALE GENOMIC DNA]</scope>
    <source>
        <strain evidence="2 3">DSM 12503</strain>
    </source>
</reference>
<dbReference type="Proteomes" id="UP000184612">
    <property type="component" value="Unassembled WGS sequence"/>
</dbReference>
<accession>A0A1M7YIP8</accession>
<dbReference type="OrthoDB" id="9776016at2"/>
<keyword evidence="3" id="KW-1185">Reference proteome</keyword>
<dbReference type="PANTHER" id="PTHR48079:SF6">
    <property type="entry name" value="NAD(P)-BINDING DOMAIN-CONTAINING PROTEIN-RELATED"/>
    <property type="match status" value="1"/>
</dbReference>
<dbReference type="STRING" id="1121345.SAMN02745217_03673"/>
<evidence type="ECO:0000259" key="1">
    <source>
        <dbReference type="Pfam" id="PF01370"/>
    </source>
</evidence>
<evidence type="ECO:0000313" key="3">
    <source>
        <dbReference type="Proteomes" id="UP000184612"/>
    </source>
</evidence>
<name>A0A1M7YIP8_9FIRM</name>
<dbReference type="GO" id="GO:0004029">
    <property type="term" value="F:aldehyde dehydrogenase (NAD+) activity"/>
    <property type="evidence" value="ECO:0007669"/>
    <property type="project" value="TreeGrafter"/>
</dbReference>
<gene>
    <name evidence="2" type="ORF">SAMN02745217_03673</name>
</gene>
<dbReference type="SUPFAM" id="SSF51735">
    <property type="entry name" value="NAD(P)-binding Rossmann-fold domains"/>
    <property type="match status" value="1"/>
</dbReference>
<dbReference type="PANTHER" id="PTHR48079">
    <property type="entry name" value="PROTEIN YEEZ"/>
    <property type="match status" value="1"/>
</dbReference>
<dbReference type="GO" id="GO:0005737">
    <property type="term" value="C:cytoplasm"/>
    <property type="evidence" value="ECO:0007669"/>
    <property type="project" value="TreeGrafter"/>
</dbReference>